<dbReference type="InterPro" id="IPR054613">
    <property type="entry name" value="Peptidase_S78_dom"/>
</dbReference>
<keyword evidence="6" id="KW-1185">Reference proteome</keyword>
<name>A0ABW5NI01_9SPHI</name>
<accession>A0ABW5NI01</accession>
<evidence type="ECO:0000259" key="4">
    <source>
        <dbReference type="Pfam" id="PF04586"/>
    </source>
</evidence>
<evidence type="ECO:0000313" key="6">
    <source>
        <dbReference type="Proteomes" id="UP001597393"/>
    </source>
</evidence>
<gene>
    <name evidence="5" type="ORF">ACFSQ3_01030</name>
</gene>
<dbReference type="RefSeq" id="WP_380866725.1">
    <property type="nucleotide sequence ID" value="NZ_JBHUMA010000003.1"/>
</dbReference>
<evidence type="ECO:0000256" key="3">
    <source>
        <dbReference type="ARBA" id="ARBA00022801"/>
    </source>
</evidence>
<dbReference type="GO" id="GO:0006508">
    <property type="term" value="P:proteolysis"/>
    <property type="evidence" value="ECO:0007669"/>
    <property type="project" value="UniProtKB-KW"/>
</dbReference>
<dbReference type="EMBL" id="JBHUMA010000003">
    <property type="protein sequence ID" value="MFD2597517.1"/>
    <property type="molecule type" value="Genomic_DNA"/>
</dbReference>
<proteinExistence type="predicted"/>
<evidence type="ECO:0000256" key="2">
    <source>
        <dbReference type="ARBA" id="ARBA00022670"/>
    </source>
</evidence>
<dbReference type="Proteomes" id="UP001597393">
    <property type="component" value="Unassembled WGS sequence"/>
</dbReference>
<dbReference type="GO" id="GO:0008233">
    <property type="term" value="F:peptidase activity"/>
    <property type="evidence" value="ECO:0007669"/>
    <property type="project" value="UniProtKB-KW"/>
</dbReference>
<organism evidence="5 6">
    <name type="scientific">Sphingobacterium corticis</name>
    <dbReference type="NCBI Taxonomy" id="1812823"/>
    <lineage>
        <taxon>Bacteria</taxon>
        <taxon>Pseudomonadati</taxon>
        <taxon>Bacteroidota</taxon>
        <taxon>Sphingobacteriia</taxon>
        <taxon>Sphingobacteriales</taxon>
        <taxon>Sphingobacteriaceae</taxon>
        <taxon>Sphingobacterium</taxon>
    </lineage>
</organism>
<feature type="domain" description="Prohead serine protease" evidence="4">
    <location>
        <begin position="16"/>
        <end position="158"/>
    </location>
</feature>
<keyword evidence="2 5" id="KW-0645">Protease</keyword>
<dbReference type="Pfam" id="PF04586">
    <property type="entry name" value="Peptidase_S78"/>
    <property type="match status" value="1"/>
</dbReference>
<sequence>MLTKGINQGFKDVDVKQGIVTGYFAHFGSKDSDGDIIVAGAFAKSIRENGPESNHPRIKHLLDHNKKNAIAKITVLKEDDFGLYYESKAGRHTAGQDFLKMVEDGIITEHSHGYITLKEQQKADANYIYENILLEGSSLQFWGANANTPIIGIKSEIEVIATITMLEKALRNATYTDETCIQLNERIKSLSSLLKPAKTTSVEQKPTVYESIINGL</sequence>
<evidence type="ECO:0000256" key="1">
    <source>
        <dbReference type="ARBA" id="ARBA00022612"/>
    </source>
</evidence>
<keyword evidence="3" id="KW-0378">Hydrolase</keyword>
<evidence type="ECO:0000313" key="5">
    <source>
        <dbReference type="EMBL" id="MFD2597517.1"/>
    </source>
</evidence>
<comment type="caution">
    <text evidence="5">The sequence shown here is derived from an EMBL/GenBank/DDBJ whole genome shotgun (WGS) entry which is preliminary data.</text>
</comment>
<protein>
    <submittedName>
        <fullName evidence="5">HK97 family phage prohead protease</fullName>
    </submittedName>
</protein>
<dbReference type="NCBIfam" id="TIGR01543">
    <property type="entry name" value="proheadase_HK97"/>
    <property type="match status" value="1"/>
</dbReference>
<keyword evidence="1" id="KW-1188">Viral release from host cell</keyword>
<reference evidence="6" key="1">
    <citation type="journal article" date="2019" name="Int. J. Syst. Evol. Microbiol.">
        <title>The Global Catalogue of Microorganisms (GCM) 10K type strain sequencing project: providing services to taxonomists for standard genome sequencing and annotation.</title>
        <authorList>
            <consortium name="The Broad Institute Genomics Platform"/>
            <consortium name="The Broad Institute Genome Sequencing Center for Infectious Disease"/>
            <person name="Wu L."/>
            <person name="Ma J."/>
        </authorList>
    </citation>
    <scope>NUCLEOTIDE SEQUENCE [LARGE SCALE GENOMIC DNA]</scope>
    <source>
        <strain evidence="6">KCTC 42248</strain>
    </source>
</reference>
<dbReference type="InterPro" id="IPR006433">
    <property type="entry name" value="Prohead_protease"/>
</dbReference>